<evidence type="ECO:0000313" key="3">
    <source>
        <dbReference type="Proteomes" id="UP001160148"/>
    </source>
</evidence>
<gene>
    <name evidence="2" type="ORF">MEUPH1_LOCUS84</name>
</gene>
<dbReference type="AlphaFoldDB" id="A0AAV0VGC2"/>
<keyword evidence="1" id="KW-0732">Signal</keyword>
<dbReference type="EMBL" id="CARXXK010000001">
    <property type="protein sequence ID" value="CAI6342724.1"/>
    <property type="molecule type" value="Genomic_DNA"/>
</dbReference>
<reference evidence="2 3" key="1">
    <citation type="submission" date="2023-01" db="EMBL/GenBank/DDBJ databases">
        <authorList>
            <person name="Whitehead M."/>
        </authorList>
    </citation>
    <scope>NUCLEOTIDE SEQUENCE [LARGE SCALE GENOMIC DNA]</scope>
</reference>
<name>A0AAV0VGC2_9HEMI</name>
<dbReference type="Proteomes" id="UP001160148">
    <property type="component" value="Unassembled WGS sequence"/>
</dbReference>
<comment type="caution">
    <text evidence="2">The sequence shown here is derived from an EMBL/GenBank/DDBJ whole genome shotgun (WGS) entry which is preliminary data.</text>
</comment>
<evidence type="ECO:0000313" key="2">
    <source>
        <dbReference type="EMBL" id="CAI6342724.1"/>
    </source>
</evidence>
<feature type="signal peptide" evidence="1">
    <location>
        <begin position="1"/>
        <end position="23"/>
    </location>
</feature>
<feature type="chain" id="PRO_5043381825" evidence="1">
    <location>
        <begin position="24"/>
        <end position="195"/>
    </location>
</feature>
<protein>
    <submittedName>
        <fullName evidence="2">Uncharacterized protein</fullName>
    </submittedName>
</protein>
<accession>A0AAV0VGC2</accession>
<proteinExistence type="predicted"/>
<keyword evidence="3" id="KW-1185">Reference proteome</keyword>
<organism evidence="2 3">
    <name type="scientific">Macrosiphum euphorbiae</name>
    <name type="common">potato aphid</name>
    <dbReference type="NCBI Taxonomy" id="13131"/>
    <lineage>
        <taxon>Eukaryota</taxon>
        <taxon>Metazoa</taxon>
        <taxon>Ecdysozoa</taxon>
        <taxon>Arthropoda</taxon>
        <taxon>Hexapoda</taxon>
        <taxon>Insecta</taxon>
        <taxon>Pterygota</taxon>
        <taxon>Neoptera</taxon>
        <taxon>Paraneoptera</taxon>
        <taxon>Hemiptera</taxon>
        <taxon>Sternorrhyncha</taxon>
        <taxon>Aphidomorpha</taxon>
        <taxon>Aphidoidea</taxon>
        <taxon>Aphididae</taxon>
        <taxon>Macrosiphini</taxon>
        <taxon>Macrosiphum</taxon>
    </lineage>
</organism>
<evidence type="ECO:0000256" key="1">
    <source>
        <dbReference type="SAM" id="SignalP"/>
    </source>
</evidence>
<sequence length="195" mass="21300">MKLNISVIVVICIILLIVAKVDCTTKTATPSIHSSRVISPAEDLTSSCFVVEEGVPACQDEDEDDTRSATRTPYLKDNYWSDRARDRKSPTESGSRPLGWWWRLVGELKRNLGKKASAATSAAATTTVRSGVSQLPETIVTYSIKGCSPTIVPFDLSPCSNLSPDVPQPVSTTRVIYYVPPLSQIDSYSPSDFDQ</sequence>